<accession>A0AAV4MS82</accession>
<comment type="caution">
    <text evidence="1">The sequence shown here is derived from an EMBL/GenBank/DDBJ whole genome shotgun (WGS) entry which is preliminary data.</text>
</comment>
<keyword evidence="2" id="KW-1185">Reference proteome</keyword>
<dbReference type="AlphaFoldDB" id="A0AAV4MS82"/>
<evidence type="ECO:0000313" key="2">
    <source>
        <dbReference type="Proteomes" id="UP001054945"/>
    </source>
</evidence>
<gene>
    <name evidence="1" type="ORF">CEXT_300921</name>
</gene>
<reference evidence="1 2" key="1">
    <citation type="submission" date="2021-06" db="EMBL/GenBank/DDBJ databases">
        <title>Caerostris extrusa draft genome.</title>
        <authorList>
            <person name="Kono N."/>
            <person name="Arakawa K."/>
        </authorList>
    </citation>
    <scope>NUCLEOTIDE SEQUENCE [LARGE SCALE GENOMIC DNA]</scope>
</reference>
<dbReference type="EMBL" id="BPLR01002523">
    <property type="protein sequence ID" value="GIX74735.1"/>
    <property type="molecule type" value="Genomic_DNA"/>
</dbReference>
<name>A0AAV4MS82_CAEEX</name>
<organism evidence="1 2">
    <name type="scientific">Caerostris extrusa</name>
    <name type="common">Bark spider</name>
    <name type="synonym">Caerostris bankana</name>
    <dbReference type="NCBI Taxonomy" id="172846"/>
    <lineage>
        <taxon>Eukaryota</taxon>
        <taxon>Metazoa</taxon>
        <taxon>Ecdysozoa</taxon>
        <taxon>Arthropoda</taxon>
        <taxon>Chelicerata</taxon>
        <taxon>Arachnida</taxon>
        <taxon>Araneae</taxon>
        <taxon>Araneomorphae</taxon>
        <taxon>Entelegynae</taxon>
        <taxon>Araneoidea</taxon>
        <taxon>Araneidae</taxon>
        <taxon>Caerostris</taxon>
    </lineage>
</organism>
<dbReference type="Proteomes" id="UP001054945">
    <property type="component" value="Unassembled WGS sequence"/>
</dbReference>
<evidence type="ECO:0000313" key="1">
    <source>
        <dbReference type="EMBL" id="GIX74735.1"/>
    </source>
</evidence>
<proteinExistence type="predicted"/>
<sequence>MGFGSNQQSFVQVSRCMKGGVSTFIIIGFFQPPLLFFSPNIRSGVYKYPDLSAAPSFSTQPFQWKEGLDKHVFTYTVVVDPHAARATLTLSNLDMLMHINFFFFFFFTLNGRDVPVEIAWVHLREGYPDNVQLVVVDLTECAFTAHDYREKQMHFSPRPCSPVPLKRSTRRGCVQNIIKLKDVKGYLSQFNMVDPHHGWPLFIGALGHRQEKFLKEYCGLNSVVNLYRECPHHIPMRVDMEAPWANVPISPRFHKGISS</sequence>
<protein>
    <submittedName>
        <fullName evidence="1">Uncharacterized protein</fullName>
    </submittedName>
</protein>